<keyword evidence="7" id="KW-1185">Reference proteome</keyword>
<accession>A0A7J7VVA3</accession>
<dbReference type="GO" id="GO:0051015">
    <property type="term" value="F:actin filament binding"/>
    <property type="evidence" value="ECO:0007669"/>
    <property type="project" value="InterPro"/>
</dbReference>
<feature type="compositionally biased region" description="Basic and acidic residues" evidence="5">
    <location>
        <begin position="1201"/>
        <end position="1214"/>
    </location>
</feature>
<dbReference type="PANTHER" id="PTHR18914:SF30">
    <property type="entry name" value="VINCULIN_ALPHA-CATENIN FAMILY MEMBER 1"/>
    <property type="match status" value="1"/>
</dbReference>
<evidence type="ECO:0000256" key="5">
    <source>
        <dbReference type="SAM" id="MobiDB-lite"/>
    </source>
</evidence>
<evidence type="ECO:0000313" key="7">
    <source>
        <dbReference type="Proteomes" id="UP000558488"/>
    </source>
</evidence>
<evidence type="ECO:0000313" key="6">
    <source>
        <dbReference type="EMBL" id="KAF6329003.1"/>
    </source>
</evidence>
<reference evidence="6 7" key="1">
    <citation type="journal article" date="2020" name="Nature">
        <title>Six reference-quality genomes reveal evolution of bat adaptations.</title>
        <authorList>
            <person name="Jebb D."/>
            <person name="Huang Z."/>
            <person name="Pippel M."/>
            <person name="Hughes G.M."/>
            <person name="Lavrichenko K."/>
            <person name="Devanna P."/>
            <person name="Winkler S."/>
            <person name="Jermiin L.S."/>
            <person name="Skirmuntt E.C."/>
            <person name="Katzourakis A."/>
            <person name="Burkitt-Gray L."/>
            <person name="Ray D.A."/>
            <person name="Sullivan K.A.M."/>
            <person name="Roscito J.G."/>
            <person name="Kirilenko B.M."/>
            <person name="Davalos L.M."/>
            <person name="Corthals A.P."/>
            <person name="Power M.L."/>
            <person name="Jones G."/>
            <person name="Ransome R.D."/>
            <person name="Dechmann D.K.N."/>
            <person name="Locatelli A.G."/>
            <person name="Puechmaille S.J."/>
            <person name="Fedrigo O."/>
            <person name="Jarvis E.D."/>
            <person name="Hiller M."/>
            <person name="Vernes S.C."/>
            <person name="Myers E.W."/>
            <person name="Teeling E.C."/>
        </authorList>
    </citation>
    <scope>NUCLEOTIDE SEQUENCE [LARGE SCALE GENOMIC DNA]</scope>
    <source>
        <strain evidence="6">MPipKuh1</strain>
        <tissue evidence="6">Flight muscle</tissue>
    </source>
</reference>
<dbReference type="EMBL" id="JACAGB010000013">
    <property type="protein sequence ID" value="KAF6329003.1"/>
    <property type="molecule type" value="Genomic_DNA"/>
</dbReference>
<dbReference type="Pfam" id="PF01044">
    <property type="entry name" value="Vinculin"/>
    <property type="match status" value="2"/>
</dbReference>
<feature type="compositionally biased region" description="Low complexity" evidence="5">
    <location>
        <begin position="634"/>
        <end position="646"/>
    </location>
</feature>
<dbReference type="GO" id="GO:0005912">
    <property type="term" value="C:adherens junction"/>
    <property type="evidence" value="ECO:0007669"/>
    <property type="project" value="TreeGrafter"/>
</dbReference>
<feature type="region of interest" description="Disordered" evidence="5">
    <location>
        <begin position="1186"/>
        <end position="1217"/>
    </location>
</feature>
<comment type="subcellular location">
    <subcellularLocation>
        <location evidence="1">Cytoplasm</location>
    </subcellularLocation>
</comment>
<evidence type="ECO:0008006" key="8">
    <source>
        <dbReference type="Google" id="ProtNLM"/>
    </source>
</evidence>
<dbReference type="InterPro" id="IPR036723">
    <property type="entry name" value="Alpha-catenin/vinculin-like_sf"/>
</dbReference>
<gene>
    <name evidence="6" type="ORF">mPipKuh1_008321</name>
</gene>
<comment type="caution">
    <text evidence="6">The sequence shown here is derived from an EMBL/GenBank/DDBJ whole genome shotgun (WGS) entry which is preliminary data.</text>
</comment>
<dbReference type="InterPro" id="IPR006077">
    <property type="entry name" value="Vinculin/catenin"/>
</dbReference>
<feature type="coiled-coil region" evidence="4">
    <location>
        <begin position="49"/>
        <end position="76"/>
    </location>
</feature>
<keyword evidence="3" id="KW-0963">Cytoplasm</keyword>
<feature type="region of interest" description="Disordered" evidence="5">
    <location>
        <begin position="578"/>
        <end position="597"/>
    </location>
</feature>
<dbReference type="GO" id="GO:0016342">
    <property type="term" value="C:catenin complex"/>
    <property type="evidence" value="ECO:0007669"/>
    <property type="project" value="TreeGrafter"/>
</dbReference>
<dbReference type="Proteomes" id="UP000558488">
    <property type="component" value="Unassembled WGS sequence"/>
</dbReference>
<name>A0A7J7VVA3_PIPKU</name>
<evidence type="ECO:0000256" key="4">
    <source>
        <dbReference type="SAM" id="Coils"/>
    </source>
</evidence>
<organism evidence="6 7">
    <name type="scientific">Pipistrellus kuhlii</name>
    <name type="common">Kuhl's pipistrelle</name>
    <dbReference type="NCBI Taxonomy" id="59472"/>
    <lineage>
        <taxon>Eukaryota</taxon>
        <taxon>Metazoa</taxon>
        <taxon>Chordata</taxon>
        <taxon>Craniata</taxon>
        <taxon>Vertebrata</taxon>
        <taxon>Euteleostomi</taxon>
        <taxon>Mammalia</taxon>
        <taxon>Eutheria</taxon>
        <taxon>Laurasiatheria</taxon>
        <taxon>Chiroptera</taxon>
        <taxon>Yangochiroptera</taxon>
        <taxon>Vespertilionidae</taxon>
        <taxon>Pipistrellus</taxon>
    </lineage>
</organism>
<dbReference type="GO" id="GO:0008013">
    <property type="term" value="F:beta-catenin binding"/>
    <property type="evidence" value="ECO:0007669"/>
    <property type="project" value="TreeGrafter"/>
</dbReference>
<evidence type="ECO:0000256" key="3">
    <source>
        <dbReference type="ARBA" id="ARBA00022490"/>
    </source>
</evidence>
<evidence type="ECO:0000256" key="1">
    <source>
        <dbReference type="ARBA" id="ARBA00004496"/>
    </source>
</evidence>
<dbReference type="PANTHER" id="PTHR18914">
    <property type="entry name" value="ALPHA CATENIN"/>
    <property type="match status" value="1"/>
</dbReference>
<dbReference type="Gene3D" id="1.20.120.230">
    <property type="entry name" value="Alpha-catenin/vinculin-like"/>
    <property type="match status" value="2"/>
</dbReference>
<proteinExistence type="inferred from homology"/>
<sequence>MEYFVFDDISSMIPNEAIRRLILPMTVQLCHLIMSTERNDGESGTFASLEKTAEELAQANEEFVQIAKRLAEDSEEEWLREEMGPAADSLITSGRNIMLVAQKLRVQPECQSHREELVTTAQQFLLDTMKVLLLEDAAAARTAARAAGRCLACLDALEAAGTGSPRGPWMDLAGALLSLGRLGARWPGGRQLRSRVPALLATLRACPPRQPPAARRRLFAPAREALLELLARLEPGIPEAPACARGALPRRLRQLRSLLAAPAPERPRGGLDAALAALLGPCMCLAAGAAPPERLRLVAPCRRLLELRRREPPGERAALRAATEALSRGVRAGLLRQILGAFTDTQGPLQRLVRAASATAPVRSPRGSEAGPESLQLLLAAFQEQAQQMLRVGHLALVCCPRPQAGGDLEVTMAGLWGLVVTVQQLFSQGPGWSPSALQALLQAWATASARLLACFDEVLSIPEFLSVSVQEMGKHLDFFTWAWRSGDAREFPRLVAYLQGRAAHIVQVMNRYVDQDRDPIFRNGLRVLIWQLEQSSLVLGAAAERCSGGHSAQDTDAFLTVAKRLICAAQSLQEGLDGTNHPDILSPLRDQVQRSDVARRQPLALPSLQDSPTPALTHQRGPGFGESDPGTSYPPRSHLSSPLSPNTCTQSRGPPLPTVSKLTLAAESCSHQPVSSAGTTPQQLGVAVAAAQESLAGEGPLGSERMNGLQEIPVLAPSATVLAGKTAHCTAARTSRLLEVSLQLSGRARASRRDLVAMAGDWYPLCQQLFCHHPAADLPGSAAVFMELQQNLVSMAQLAAKGGSMDLGKKDPGPMGHPEALLQMRGRLEEAETHAKQLLNKVLVSDGLQAAIAWEESLGDRCLLWSVAVQGLLQCMERLSGRQGLFLLPLRQAVRDRRGLQEGLAQAADVSQRLQEAARLSRPLCRDERVKGEVAFLGREVHVLTDALLDVAQILASSPRPSPSLSTRFDLLCLELTLRAKALTGHLGSINADYGRALQDAFSPRLSVCEDPQAPGLRPRRLESSLGRMVSGIQAVQTIVAGGQEAGPSREGLLVALESILVLTKEVAQRVPALQEPPEEGGAHIPDWLQWEWAAKAHHAVAQLQAWQGGHSEACRLLARCLRPSDEQNPAQPQLHLQEGAAGAAAAGSVESLVAAPRDTPGSSAETCMASPAITRIIAADLDTQPCGSPPCAPGGRAWRGAEPERPPQDHSTDSGNRITQMTQDMAEEVLLMAQSLRSRGRLLTKEQLIASARKVATSGQDFARLTRIIAKNCIDHRCSQELLCAVEQIQTLSNQLRIISSVKASLARSKSSEELLLGNAQQLLRAVSKTVRAAEAASLRGLRQLSSEAEEREVAAFCMQWRRKLLQHRLQETSSRDCDELGLRKTSTKAPPTLAALLPEHYES</sequence>
<dbReference type="SUPFAM" id="SSF47220">
    <property type="entry name" value="alpha-catenin/vinculin-like"/>
    <property type="match status" value="2"/>
</dbReference>
<dbReference type="Gene3D" id="1.20.120.810">
    <property type="entry name" value="Vinculin, Vh2 four-helix bundle"/>
    <property type="match status" value="2"/>
</dbReference>
<dbReference type="GO" id="GO:0098609">
    <property type="term" value="P:cell-cell adhesion"/>
    <property type="evidence" value="ECO:0007669"/>
    <property type="project" value="TreeGrafter"/>
</dbReference>
<keyword evidence="4" id="KW-0175">Coiled coil</keyword>
<feature type="region of interest" description="Disordered" evidence="5">
    <location>
        <begin position="604"/>
        <end position="659"/>
    </location>
</feature>
<dbReference type="GO" id="GO:0005737">
    <property type="term" value="C:cytoplasm"/>
    <property type="evidence" value="ECO:0007669"/>
    <property type="project" value="UniProtKB-SubCell"/>
</dbReference>
<evidence type="ECO:0000256" key="2">
    <source>
        <dbReference type="ARBA" id="ARBA00008376"/>
    </source>
</evidence>
<dbReference type="GO" id="GO:0016477">
    <property type="term" value="P:cell migration"/>
    <property type="evidence" value="ECO:0007669"/>
    <property type="project" value="TreeGrafter"/>
</dbReference>
<protein>
    <recommendedName>
        <fullName evidence="8">Vinculin</fullName>
    </recommendedName>
</protein>
<comment type="similarity">
    <text evidence="2">Belongs to the vinculin/alpha-catenin family.</text>
</comment>